<sequence>MEPKNFSTPSEITYISIQTGIRKVGMKYSNQFILAILAGAFIAFAAEGSNMAAFNLFARPETYGLGKVLAGAIFGTGLMLVVLAGGELFTGNTMILGGVLDGKIKFSGMLKNWFFVYFGNFVGSLLLAYMMVHSGLFNSGANVLGGITIKIASYKVGLPFMSAFYLGIMCNMLVCLAVWMAYGAKDMVGKMFAIFFPIWLFITSGFEHSIANMYYIPAGIWAKTNPAWVAEAHLTPAALANLNWGTFIVNNLIPVTLGNIVGGSIFVAGVYWFVYIKNDTNKECVPANQAKSNAAK</sequence>
<protein>
    <submittedName>
        <fullName evidence="7">Putative Formate transporter 1</fullName>
    </submittedName>
</protein>
<dbReference type="NCBIfam" id="TIGR00790">
    <property type="entry name" value="fnt"/>
    <property type="match status" value="1"/>
</dbReference>
<accession>A0A2U3KW83</accession>
<gene>
    <name evidence="7" type="ORF">SBF1_300006</name>
</gene>
<feature type="transmembrane region" description="Helical" evidence="6">
    <location>
        <begin position="252"/>
        <end position="274"/>
    </location>
</feature>
<feature type="transmembrane region" description="Helical" evidence="6">
    <location>
        <begin position="32"/>
        <end position="57"/>
    </location>
</feature>
<evidence type="ECO:0000256" key="5">
    <source>
        <dbReference type="ARBA" id="ARBA00049660"/>
    </source>
</evidence>
<comment type="subcellular location">
    <subcellularLocation>
        <location evidence="1">Membrane</location>
        <topology evidence="1">Multi-pass membrane protein</topology>
    </subcellularLocation>
</comment>
<reference evidence="8" key="1">
    <citation type="submission" date="2018-02" db="EMBL/GenBank/DDBJ databases">
        <authorList>
            <person name="Hausmann B."/>
        </authorList>
    </citation>
    <scope>NUCLEOTIDE SEQUENCE [LARGE SCALE GENOMIC DNA]</scope>
    <source>
        <strain evidence="8">Peat soil MAG SbF1</strain>
    </source>
</reference>
<dbReference type="GO" id="GO:0015499">
    <property type="term" value="F:formate transmembrane transporter activity"/>
    <property type="evidence" value="ECO:0007669"/>
    <property type="project" value="TreeGrafter"/>
</dbReference>
<evidence type="ECO:0000256" key="4">
    <source>
        <dbReference type="ARBA" id="ARBA00023136"/>
    </source>
</evidence>
<feature type="transmembrane region" description="Helical" evidence="6">
    <location>
        <begin position="69"/>
        <end position="91"/>
    </location>
</feature>
<dbReference type="Proteomes" id="UP000238916">
    <property type="component" value="Unassembled WGS sequence"/>
</dbReference>
<dbReference type="InterPro" id="IPR023271">
    <property type="entry name" value="Aquaporin-like"/>
</dbReference>
<evidence type="ECO:0000256" key="2">
    <source>
        <dbReference type="ARBA" id="ARBA00022692"/>
    </source>
</evidence>
<dbReference type="PROSITE" id="PS01006">
    <property type="entry name" value="FORMATE_NITRITE_TP_2"/>
    <property type="match status" value="1"/>
</dbReference>
<organism evidence="7 8">
    <name type="scientific">Candidatus Desulfosporosinus infrequens</name>
    <dbReference type="NCBI Taxonomy" id="2043169"/>
    <lineage>
        <taxon>Bacteria</taxon>
        <taxon>Bacillati</taxon>
        <taxon>Bacillota</taxon>
        <taxon>Clostridia</taxon>
        <taxon>Eubacteriales</taxon>
        <taxon>Desulfitobacteriaceae</taxon>
        <taxon>Desulfosporosinus</taxon>
    </lineage>
</organism>
<comment type="similarity">
    <text evidence="5">Belongs to the FNT transporter (TC 1.A.16) family.</text>
</comment>
<evidence type="ECO:0000256" key="3">
    <source>
        <dbReference type="ARBA" id="ARBA00022989"/>
    </source>
</evidence>
<dbReference type="InterPro" id="IPR000292">
    <property type="entry name" value="For/NO2_transpt"/>
</dbReference>
<proteinExistence type="inferred from homology"/>
<name>A0A2U3KW83_9FIRM</name>
<keyword evidence="2 6" id="KW-0812">Transmembrane</keyword>
<dbReference type="OrthoDB" id="9786493at2"/>
<dbReference type="GO" id="GO:0005886">
    <property type="term" value="C:plasma membrane"/>
    <property type="evidence" value="ECO:0007669"/>
    <property type="project" value="TreeGrafter"/>
</dbReference>
<dbReference type="AlphaFoldDB" id="A0A2U3KW83"/>
<dbReference type="PROSITE" id="PS01005">
    <property type="entry name" value="FORMATE_NITRITE_TP_1"/>
    <property type="match status" value="1"/>
</dbReference>
<keyword evidence="4 6" id="KW-0472">Membrane</keyword>
<evidence type="ECO:0000256" key="6">
    <source>
        <dbReference type="SAM" id="Phobius"/>
    </source>
</evidence>
<dbReference type="PANTHER" id="PTHR30520">
    <property type="entry name" value="FORMATE TRANSPORTER-RELATED"/>
    <property type="match status" value="1"/>
</dbReference>
<feature type="transmembrane region" description="Helical" evidence="6">
    <location>
        <begin position="194"/>
        <end position="216"/>
    </location>
</feature>
<dbReference type="InterPro" id="IPR024002">
    <property type="entry name" value="For/NO2_transpt_CS"/>
</dbReference>
<dbReference type="Gene3D" id="1.20.1080.10">
    <property type="entry name" value="Glycerol uptake facilitator protein"/>
    <property type="match status" value="1"/>
</dbReference>
<dbReference type="PANTHER" id="PTHR30520:SF6">
    <property type="entry name" value="FORMATE_NITRATE FAMILY TRANSPORTER (EUROFUNG)"/>
    <property type="match status" value="1"/>
</dbReference>
<keyword evidence="3 6" id="KW-1133">Transmembrane helix</keyword>
<feature type="transmembrane region" description="Helical" evidence="6">
    <location>
        <begin position="163"/>
        <end position="182"/>
    </location>
</feature>
<dbReference type="EMBL" id="OMOF01000224">
    <property type="protein sequence ID" value="SPF43921.1"/>
    <property type="molecule type" value="Genomic_DNA"/>
</dbReference>
<evidence type="ECO:0000313" key="7">
    <source>
        <dbReference type="EMBL" id="SPF43921.1"/>
    </source>
</evidence>
<feature type="transmembrane region" description="Helical" evidence="6">
    <location>
        <begin position="112"/>
        <end position="132"/>
    </location>
</feature>
<evidence type="ECO:0000256" key="1">
    <source>
        <dbReference type="ARBA" id="ARBA00004141"/>
    </source>
</evidence>
<dbReference type="Pfam" id="PF01226">
    <property type="entry name" value="Form_Nir_trans"/>
    <property type="match status" value="1"/>
</dbReference>
<evidence type="ECO:0000313" key="8">
    <source>
        <dbReference type="Proteomes" id="UP000238916"/>
    </source>
</evidence>